<keyword evidence="7" id="KW-0997">Cell inner membrane</keyword>
<dbReference type="PRINTS" id="PR00127">
    <property type="entry name" value="CLPPROTEASEP"/>
</dbReference>
<dbReference type="GO" id="GO:0004176">
    <property type="term" value="F:ATP-dependent peptidase activity"/>
    <property type="evidence" value="ECO:0007669"/>
    <property type="project" value="InterPro"/>
</dbReference>
<feature type="domain" description="Peptidase S49" evidence="10">
    <location>
        <begin position="128"/>
        <end position="278"/>
    </location>
</feature>
<dbReference type="InterPro" id="IPR029045">
    <property type="entry name" value="ClpP/crotonase-like_dom_sf"/>
</dbReference>
<evidence type="ECO:0000256" key="8">
    <source>
        <dbReference type="PIRSR" id="PIRSR001217-1"/>
    </source>
</evidence>
<evidence type="ECO:0000313" key="11">
    <source>
        <dbReference type="EMBL" id="AFZ49772.1"/>
    </source>
</evidence>
<dbReference type="NCBIfam" id="TIGR00706">
    <property type="entry name" value="SppA_dom"/>
    <property type="match status" value="1"/>
</dbReference>
<keyword evidence="6 7" id="KW-0472">Membrane</keyword>
<dbReference type="HOGENOM" id="CLU_008856_1_1_3"/>
<reference evidence="11" key="1">
    <citation type="submission" date="2012-04" db="EMBL/GenBank/DDBJ databases">
        <title>Finished genome of Dactylococcopsis salina PCC 8305.</title>
        <authorList>
            <consortium name="US DOE Joint Genome Institute"/>
            <person name="Gugger M."/>
            <person name="Coursin T."/>
            <person name="Rippka R."/>
            <person name="Tandeau De Marsac N."/>
            <person name="Huntemann M."/>
            <person name="Wei C.-L."/>
            <person name="Han J."/>
            <person name="Detter J.C."/>
            <person name="Han C."/>
            <person name="Tapia R."/>
            <person name="Daligault H."/>
            <person name="Chen A."/>
            <person name="Krypides N."/>
            <person name="Mavromatis K."/>
            <person name="Markowitz V."/>
            <person name="Szeto E."/>
            <person name="Ivanova N."/>
            <person name="Ovchinnikova G."/>
            <person name="Pagani I."/>
            <person name="Pati A."/>
            <person name="Goodwin L."/>
            <person name="Peters L."/>
            <person name="Pitluck S."/>
            <person name="Woyke T."/>
            <person name="Kerfeld C."/>
        </authorList>
    </citation>
    <scope>NUCLEOTIDE SEQUENCE [LARGE SCALE GENOMIC DNA]</scope>
    <source>
        <strain evidence="11">PCC 8305</strain>
    </source>
</reference>
<dbReference type="PIRSF" id="PIRSF001217">
    <property type="entry name" value="Protease_4_SppA"/>
    <property type="match status" value="1"/>
</dbReference>
<evidence type="ECO:0000256" key="9">
    <source>
        <dbReference type="SAM" id="Phobius"/>
    </source>
</evidence>
<comment type="similarity">
    <text evidence="2 7">Belongs to the peptidase S49 family.</text>
</comment>
<keyword evidence="3 7" id="KW-0645">Protease</keyword>
<dbReference type="GO" id="GO:0004252">
    <property type="term" value="F:serine-type endopeptidase activity"/>
    <property type="evidence" value="ECO:0007669"/>
    <property type="project" value="InterPro"/>
</dbReference>
<feature type="domain" description="Peptidase S49" evidence="10">
    <location>
        <begin position="377"/>
        <end position="527"/>
    </location>
</feature>
<keyword evidence="5" id="KW-0720">Serine protease</keyword>
<dbReference type="SUPFAM" id="SSF52096">
    <property type="entry name" value="ClpP/crotonase"/>
    <property type="match status" value="2"/>
</dbReference>
<dbReference type="PANTHER" id="PTHR33209:SF1">
    <property type="entry name" value="PEPTIDASE S49 DOMAIN-CONTAINING PROTEIN"/>
    <property type="match status" value="1"/>
</dbReference>
<protein>
    <recommendedName>
        <fullName evidence="7">Protease 4</fullName>
        <ecNumber evidence="7">3.4.21.-</ecNumber>
    </recommendedName>
    <alternativeName>
        <fullName evidence="7">Endopeptidase IV</fullName>
    </alternativeName>
    <alternativeName>
        <fullName evidence="7">Protease IV</fullName>
    </alternativeName>
    <alternativeName>
        <fullName evidence="7">Signal peptide peptidase</fullName>
    </alternativeName>
</protein>
<dbReference type="eggNOG" id="COG0616">
    <property type="taxonomic scope" value="Bacteria"/>
</dbReference>
<dbReference type="PATRIC" id="fig|13035.3.peg.1198"/>
<dbReference type="NCBIfam" id="TIGR00705">
    <property type="entry name" value="SppA_67K"/>
    <property type="match status" value="1"/>
</dbReference>
<dbReference type="Proteomes" id="UP000010482">
    <property type="component" value="Chromosome"/>
</dbReference>
<evidence type="ECO:0000256" key="4">
    <source>
        <dbReference type="ARBA" id="ARBA00022801"/>
    </source>
</evidence>
<dbReference type="OrthoDB" id="9764363at2"/>
<evidence type="ECO:0000256" key="2">
    <source>
        <dbReference type="ARBA" id="ARBA00008683"/>
    </source>
</evidence>
<keyword evidence="9" id="KW-1133">Transmembrane helix</keyword>
<dbReference type="AlphaFoldDB" id="K9YTF3"/>
<dbReference type="Gene3D" id="6.20.330.10">
    <property type="match status" value="1"/>
</dbReference>
<dbReference type="InterPro" id="IPR004635">
    <property type="entry name" value="Pept_S49_SppA"/>
</dbReference>
<evidence type="ECO:0000256" key="7">
    <source>
        <dbReference type="PIRNR" id="PIRNR001217"/>
    </source>
</evidence>
<gene>
    <name evidence="11" type="ORF">Dacsa_1064</name>
</gene>
<dbReference type="GO" id="GO:0006465">
    <property type="term" value="P:signal peptide processing"/>
    <property type="evidence" value="ECO:0007669"/>
    <property type="project" value="InterPro"/>
</dbReference>
<dbReference type="Pfam" id="PF01343">
    <property type="entry name" value="Peptidase_S49"/>
    <property type="match status" value="2"/>
</dbReference>
<keyword evidence="7" id="KW-1003">Cell membrane</keyword>
<dbReference type="CDD" id="cd07023">
    <property type="entry name" value="S49_Sppa_N_C"/>
    <property type="match status" value="1"/>
</dbReference>
<evidence type="ECO:0000259" key="10">
    <source>
        <dbReference type="Pfam" id="PF01343"/>
    </source>
</evidence>
<feature type="transmembrane region" description="Helical" evidence="9">
    <location>
        <begin position="12"/>
        <end position="37"/>
    </location>
</feature>
<dbReference type="GO" id="GO:0005886">
    <property type="term" value="C:plasma membrane"/>
    <property type="evidence" value="ECO:0007669"/>
    <property type="project" value="UniProtKB-SubCell"/>
</dbReference>
<keyword evidence="9" id="KW-0812">Transmembrane</keyword>
<dbReference type="InterPro" id="IPR002142">
    <property type="entry name" value="Peptidase_S49"/>
</dbReference>
<dbReference type="InterPro" id="IPR047272">
    <property type="entry name" value="S49_SppA_C"/>
</dbReference>
<organism evidence="11 12">
    <name type="scientific">Dactylococcopsis salina (strain PCC 8305)</name>
    <name type="common">Myxobactron salinum</name>
    <dbReference type="NCBI Taxonomy" id="13035"/>
    <lineage>
        <taxon>Bacteria</taxon>
        <taxon>Bacillati</taxon>
        <taxon>Cyanobacteriota</taxon>
        <taxon>Cyanophyceae</taxon>
        <taxon>Nodosilineales</taxon>
        <taxon>Cymatolegaceae</taxon>
        <taxon>Dactylococcopsis</taxon>
    </lineage>
</organism>
<dbReference type="CDD" id="cd07018">
    <property type="entry name" value="S49_SppA_67K_type"/>
    <property type="match status" value="1"/>
</dbReference>
<proteinExistence type="inferred from homology"/>
<evidence type="ECO:0000256" key="1">
    <source>
        <dbReference type="ARBA" id="ARBA00004370"/>
    </source>
</evidence>
<dbReference type="InterPro" id="IPR004634">
    <property type="entry name" value="Pept_S49_pIV"/>
</dbReference>
<name>K9YTF3_DACS8</name>
<dbReference type="InterPro" id="IPR001907">
    <property type="entry name" value="ClpP"/>
</dbReference>
<evidence type="ECO:0000313" key="12">
    <source>
        <dbReference type="Proteomes" id="UP000010482"/>
    </source>
</evidence>
<dbReference type="RefSeq" id="WP_015228781.1">
    <property type="nucleotide sequence ID" value="NC_019780.1"/>
</dbReference>
<dbReference type="KEGG" id="dsl:Dacsa_1064"/>
<dbReference type="InterPro" id="IPR047217">
    <property type="entry name" value="S49_SppA_67K_type_N"/>
</dbReference>
<dbReference type="EMBL" id="CP003944">
    <property type="protein sequence ID" value="AFZ49772.1"/>
    <property type="molecule type" value="Genomic_DNA"/>
</dbReference>
<dbReference type="PANTHER" id="PTHR33209">
    <property type="entry name" value="PROTEASE 4"/>
    <property type="match status" value="1"/>
</dbReference>
<dbReference type="Gene3D" id="3.90.226.10">
    <property type="entry name" value="2-enoyl-CoA Hydratase, Chain A, domain 1"/>
    <property type="match status" value="3"/>
</dbReference>
<accession>K9YTF3</accession>
<dbReference type="EC" id="3.4.21.-" evidence="7"/>
<feature type="active site" description="Proton donor/acceptor" evidence="8">
    <location>
        <position position="196"/>
    </location>
</feature>
<keyword evidence="12" id="KW-1185">Reference proteome</keyword>
<sequence length="598" mass="66166">MRQLFKQIFATLIGSFLGLVLFSIIGTGSLFVLLLIAGNRTQDAQISSDSILVFDLSKPIQDNTPTLTIAETFLEDEARTLTVKTVLNSLEKAKTDDKIKGVLLDGSNGSNQTGYAVLKEVRQGLAEFQESGKEIIAYDVNFSEREYYLASVADQVILNPLGNLEINGLRSEQTFFAGAFDQYGIGVQVIRVGKYKSAIEPFTRQDLSEENREQTTALLADIWDEFLTGVGEGREISVDALQNVVDERGFLLATEAQELGLVDELAYEDEIREKVKGLVGTGEENESFPNVSISRYNQVQKSNTDQEVSENKIAVLYAQGNIVTGEGALDNIGSDRAIKEIKKLREDDNVKAIVLRINSPGGSATASDIILRELQLTREQKPVIISMGNVAASGGYWIALGGSRIFAQPNTVTGSIGVFGVLPNIQELGNNNGITWDSVATGELAGLNTISRPKTEQELAVYQGTVNEIYDRFLTKVSEARNLPKQRVEEIAQGRVWSGKDAQEIGLVDEMGGLESAIAHAAKIAELGEDWQLQEYPKTNPFEERFLKQFIGETFQSHKSENIADQRLEKLRNAWEDFRLLNDPNQTYARLPFEFWLD</sequence>
<evidence type="ECO:0000256" key="3">
    <source>
        <dbReference type="ARBA" id="ARBA00022670"/>
    </source>
</evidence>
<evidence type="ECO:0000256" key="6">
    <source>
        <dbReference type="ARBA" id="ARBA00023136"/>
    </source>
</evidence>
<evidence type="ECO:0000256" key="5">
    <source>
        <dbReference type="ARBA" id="ARBA00022825"/>
    </source>
</evidence>
<comment type="subcellular location">
    <subcellularLocation>
        <location evidence="7">Cell inner membrane</location>
    </subcellularLocation>
    <subcellularLocation>
        <location evidence="1">Membrane</location>
    </subcellularLocation>
</comment>
<feature type="active site" description="Nucleophile" evidence="8">
    <location>
        <position position="393"/>
    </location>
</feature>
<keyword evidence="4 7" id="KW-0378">Hydrolase</keyword>